<protein>
    <submittedName>
        <fullName evidence="5">DNA mismatch repair protein MutH (MutH)</fullName>
    </submittedName>
</protein>
<keyword evidence="3" id="KW-0378">Hydrolase</keyword>
<dbReference type="EMBL" id="CAUZLR010000003">
    <property type="protein sequence ID" value="CAK1236082.1"/>
    <property type="molecule type" value="Genomic_DNA"/>
</dbReference>
<accession>A0ABN9YSJ4</accession>
<dbReference type="SUPFAM" id="SSF52980">
    <property type="entry name" value="Restriction endonuclease-like"/>
    <property type="match status" value="2"/>
</dbReference>
<dbReference type="CDD" id="cd22355">
    <property type="entry name" value="Sau3AI_C"/>
    <property type="match status" value="1"/>
</dbReference>
<dbReference type="Pfam" id="PF02976">
    <property type="entry name" value="MutH"/>
    <property type="match status" value="1"/>
</dbReference>
<gene>
    <name evidence="5" type="ORF">R54839_PPFHFPJH_00669</name>
</gene>
<name>A0ABN9YSJ4_9LACO</name>
<evidence type="ECO:0000313" key="5">
    <source>
        <dbReference type="EMBL" id="CAK1236082.1"/>
    </source>
</evidence>
<dbReference type="Proteomes" id="UP001314261">
    <property type="component" value="Unassembled WGS sequence"/>
</dbReference>
<feature type="domain" description="DNA mismatch repair MutH/Type II restriction enzyme Sau3AI" evidence="4">
    <location>
        <begin position="55"/>
        <end position="164"/>
    </location>
</feature>
<keyword evidence="1" id="KW-0540">Nuclease</keyword>
<dbReference type="InterPro" id="IPR011337">
    <property type="entry name" value="DNA_rep_MutH/RE_typeII_Sau3AI"/>
</dbReference>
<evidence type="ECO:0000256" key="3">
    <source>
        <dbReference type="ARBA" id="ARBA00022801"/>
    </source>
</evidence>
<sequence length="486" mass="55410">MEHVFTKQEIDKRFNDAKGKTLGEIDIAGDFERTLHNPKITGIAGDVVEHSILGYASDTKQAPDIKIDGVDIEVKTTGVRGDYTKPKTLVAKERITITNVSPNRIKNETFEDSTLWDKLSRTLLAFYLYDSKTVVPASEYANFRFLGYELHAVSEADRKIIKNDWEIVRNFCASQSVIDKKDEAQAAAYSAAKKEMMYLETAPGWKNGPRFAIKKTYANQIIQEYFGKQAAAMSSAVSSYAELDAFLARQSDKYKGMTLREIFASLNLDEKKAKPKQAAHLLMAKILNGNSKNVESDSQFDLVKKSGLVTKIFVLDQKGNKKEDCKFNYRIDFDEFDNSDKDVHDTDVYDYFSNTHFLFAIFQNHGDKGIIENTFLGFKRLTFSDEYLEENLVPVLSRLKELVAGQEFRVWDKVNKFGNVVYNSNGLPRTENNFPKSTEHPFFLRGSGSNSSNKPLKINGYNCYQMQMWLHGNKLLELLNEQNFLQ</sequence>
<dbReference type="Gene3D" id="3.40.600.10">
    <property type="entry name" value="DNA mismatch repair MutH/Restriction endonuclease, type II"/>
    <property type="match status" value="2"/>
</dbReference>
<reference evidence="5 6" key="1">
    <citation type="submission" date="2023-10" db="EMBL/GenBank/DDBJ databases">
        <authorList>
            <person name="Botero Cardona J."/>
        </authorList>
    </citation>
    <scope>NUCLEOTIDE SEQUENCE [LARGE SCALE GENOMIC DNA]</scope>
    <source>
        <strain evidence="5 6">R-54839</strain>
    </source>
</reference>
<evidence type="ECO:0000259" key="4">
    <source>
        <dbReference type="SMART" id="SM00927"/>
    </source>
</evidence>
<dbReference type="RefSeq" id="WP_187753694.1">
    <property type="nucleotide sequence ID" value="NZ_CAUZLK010000005.1"/>
</dbReference>
<dbReference type="SMART" id="SM00927">
    <property type="entry name" value="MutH"/>
    <property type="match status" value="1"/>
</dbReference>
<dbReference type="InterPro" id="IPR037057">
    <property type="entry name" value="DNA_rep_MutH/T2_RE_sf"/>
</dbReference>
<keyword evidence="2" id="KW-0255">Endonuclease</keyword>
<organism evidence="5 6">
    <name type="scientific">Fructobacillus fructosus</name>
    <dbReference type="NCBI Taxonomy" id="1631"/>
    <lineage>
        <taxon>Bacteria</taxon>
        <taxon>Bacillati</taxon>
        <taxon>Bacillota</taxon>
        <taxon>Bacilli</taxon>
        <taxon>Lactobacillales</taxon>
        <taxon>Lactobacillaceae</taxon>
        <taxon>Fructobacillus</taxon>
    </lineage>
</organism>
<dbReference type="InterPro" id="IPR011335">
    <property type="entry name" value="Restrct_endonuc-II-like"/>
</dbReference>
<evidence type="ECO:0000256" key="1">
    <source>
        <dbReference type="ARBA" id="ARBA00022722"/>
    </source>
</evidence>
<proteinExistence type="predicted"/>
<evidence type="ECO:0000313" key="6">
    <source>
        <dbReference type="Proteomes" id="UP001314261"/>
    </source>
</evidence>
<comment type="caution">
    <text evidence="5">The sequence shown here is derived from an EMBL/GenBank/DDBJ whole genome shotgun (WGS) entry which is preliminary data.</text>
</comment>
<evidence type="ECO:0000256" key="2">
    <source>
        <dbReference type="ARBA" id="ARBA00022759"/>
    </source>
</evidence>
<keyword evidence="6" id="KW-1185">Reference proteome</keyword>